<comment type="caution">
    <text evidence="1">The sequence shown here is derived from an EMBL/GenBank/DDBJ whole genome shotgun (WGS) entry which is preliminary data.</text>
</comment>
<protein>
    <submittedName>
        <fullName evidence="1">Uncharacterized protein</fullName>
    </submittedName>
</protein>
<accession>A0A0F9SVI4</accession>
<reference evidence="1" key="1">
    <citation type="journal article" date="2015" name="Nature">
        <title>Complex archaea that bridge the gap between prokaryotes and eukaryotes.</title>
        <authorList>
            <person name="Spang A."/>
            <person name="Saw J.H."/>
            <person name="Jorgensen S.L."/>
            <person name="Zaremba-Niedzwiedzka K."/>
            <person name="Martijn J."/>
            <person name="Lind A.E."/>
            <person name="van Eijk R."/>
            <person name="Schleper C."/>
            <person name="Guy L."/>
            <person name="Ettema T.J."/>
        </authorList>
    </citation>
    <scope>NUCLEOTIDE SEQUENCE</scope>
</reference>
<evidence type="ECO:0000313" key="1">
    <source>
        <dbReference type="EMBL" id="KKN70839.1"/>
    </source>
</evidence>
<sequence>MKLKLKPDSEEKVYSILRSLFRYSKLVKMSAPDILFENEGKMINARIRDMTPVEIFLAVTSWEEYSKEQEVQDEIQNEKLSTDLDLYYQSLN</sequence>
<organism evidence="1">
    <name type="scientific">marine sediment metagenome</name>
    <dbReference type="NCBI Taxonomy" id="412755"/>
    <lineage>
        <taxon>unclassified sequences</taxon>
        <taxon>metagenomes</taxon>
        <taxon>ecological metagenomes</taxon>
    </lineage>
</organism>
<gene>
    <name evidence="1" type="ORF">LCGC14_0427310</name>
</gene>
<dbReference type="AlphaFoldDB" id="A0A0F9SVI4"/>
<proteinExistence type="predicted"/>
<name>A0A0F9SVI4_9ZZZZ</name>
<dbReference type="EMBL" id="LAZR01000396">
    <property type="protein sequence ID" value="KKN70839.1"/>
    <property type="molecule type" value="Genomic_DNA"/>
</dbReference>